<dbReference type="InterPro" id="IPR022557">
    <property type="entry name" value="SARA-like_C"/>
</dbReference>
<dbReference type="InParanoid" id="A7SJG7"/>
<evidence type="ECO:0000256" key="1">
    <source>
        <dbReference type="SAM" id="MobiDB-lite"/>
    </source>
</evidence>
<accession>A7SJG7</accession>
<dbReference type="SMART" id="SM01421">
    <property type="entry name" value="DUF3480"/>
    <property type="match status" value="1"/>
</dbReference>
<dbReference type="HOGENOM" id="CLU_016038_0_0_1"/>
<evidence type="ECO:0000259" key="2">
    <source>
        <dbReference type="SMART" id="SM01421"/>
    </source>
</evidence>
<dbReference type="PhylomeDB" id="A7SJG7"/>
<dbReference type="AlphaFoldDB" id="A7SJG7"/>
<evidence type="ECO:0000313" key="3">
    <source>
        <dbReference type="EMBL" id="EDO36159.1"/>
    </source>
</evidence>
<keyword evidence="4" id="KW-1185">Reference proteome</keyword>
<dbReference type="Pfam" id="PF11979">
    <property type="entry name" value="SARA_C"/>
    <property type="match status" value="1"/>
</dbReference>
<feature type="non-terminal residue" evidence="3">
    <location>
        <position position="1"/>
    </location>
</feature>
<dbReference type="eggNOG" id="KOG1841">
    <property type="taxonomic scope" value="Eukaryota"/>
</dbReference>
<dbReference type="Proteomes" id="UP000001593">
    <property type="component" value="Unassembled WGS sequence"/>
</dbReference>
<evidence type="ECO:0000313" key="4">
    <source>
        <dbReference type="Proteomes" id="UP000001593"/>
    </source>
</evidence>
<sequence length="480" mass="53665">ESVIFLLNKNLVVKVKIVKLRCCVKKKCWCFVTDGMGAASQEEMVVLLECEKNENTIPKDVLSHFNTAFAYAKQGYVVSDLGFTIFGQPFLGSSNNAGFLYIKPTFQCLENLPLPTVPYVVGVLIQRLEAPWAQLFPLRLMLRLGTEFRYYPCPLWSVRGRPSVYGEIGHTIMNLLTDFKNFQYSIPRVTGLVIHMEETTTTIQLPQDRYDEVNKTQNKARKRKQHKTRPGNVNDLQKKKTGKVKNIQNKARKVTGASFIVLTGSLKTSTPNTAKVSIVEDGLMVQMVPESILALRKALREMHDFTIKTSPSTSNTVQSVNMVWVSRNVSSESHVSPIDGTVLTEVPSIRVHSSCDFTRREVYRIRWSHVFLKRGIDNPSRGVSSRGLSRLTGDLARACCEALRAHLPGLYEGGRTCLALRVTMDTETAEYAIGAKQEPLPAEIMVDLDNALVPAMNSAALKYGGGPLTLELFFNIIVLF</sequence>
<dbReference type="EMBL" id="DS469677">
    <property type="protein sequence ID" value="EDO36159.1"/>
    <property type="molecule type" value="Genomic_DNA"/>
</dbReference>
<gene>
    <name evidence="3" type="ORF">NEMVEDRAFT_v1g120505</name>
</gene>
<dbReference type="PANTHER" id="PTHR46319:SF3">
    <property type="entry name" value="ZINC FINGER FYVE DOMAIN-CONTAINING PROTEIN"/>
    <property type="match status" value="1"/>
</dbReference>
<organism evidence="3 4">
    <name type="scientific">Nematostella vectensis</name>
    <name type="common">Starlet sea anemone</name>
    <dbReference type="NCBI Taxonomy" id="45351"/>
    <lineage>
        <taxon>Eukaryota</taxon>
        <taxon>Metazoa</taxon>
        <taxon>Cnidaria</taxon>
        <taxon>Anthozoa</taxon>
        <taxon>Hexacorallia</taxon>
        <taxon>Actiniaria</taxon>
        <taxon>Edwardsiidae</taxon>
        <taxon>Nematostella</taxon>
    </lineage>
</organism>
<proteinExistence type="predicted"/>
<protein>
    <recommendedName>
        <fullName evidence="2">Smad anchor for receptor activation-like C-terminal domain-containing protein</fullName>
    </recommendedName>
</protein>
<dbReference type="PANTHER" id="PTHR46319">
    <property type="entry name" value="ZINC FINGER FYVE DOMAIN-CONTAINING PROTEIN"/>
    <property type="match status" value="1"/>
</dbReference>
<name>A7SJG7_NEMVE</name>
<dbReference type="OMA" id="VIHMEET"/>
<dbReference type="Gene3D" id="3.30.500.40">
    <property type="match status" value="1"/>
</dbReference>
<feature type="domain" description="Smad anchor for receptor activation-like C-terminal" evidence="2">
    <location>
        <begin position="114"/>
        <end position="456"/>
    </location>
</feature>
<reference evidence="3 4" key="1">
    <citation type="journal article" date="2007" name="Science">
        <title>Sea anemone genome reveals ancestral eumetazoan gene repertoire and genomic organization.</title>
        <authorList>
            <person name="Putnam N.H."/>
            <person name="Srivastava M."/>
            <person name="Hellsten U."/>
            <person name="Dirks B."/>
            <person name="Chapman J."/>
            <person name="Salamov A."/>
            <person name="Terry A."/>
            <person name="Shapiro H."/>
            <person name="Lindquist E."/>
            <person name="Kapitonov V.V."/>
            <person name="Jurka J."/>
            <person name="Genikhovich G."/>
            <person name="Grigoriev I.V."/>
            <person name="Lucas S.M."/>
            <person name="Steele R.E."/>
            <person name="Finnerty J.R."/>
            <person name="Technau U."/>
            <person name="Martindale M.Q."/>
            <person name="Rokhsar D.S."/>
        </authorList>
    </citation>
    <scope>NUCLEOTIDE SEQUENCE [LARGE SCALE GENOMIC DNA]</scope>
    <source>
        <strain evidence="4">CH2 X CH6</strain>
    </source>
</reference>
<dbReference type="Gene3D" id="3.30.1360.220">
    <property type="entry name" value="Domain of unknown function (DUF3480), N-terminal subdomain"/>
    <property type="match status" value="1"/>
</dbReference>
<feature type="region of interest" description="Disordered" evidence="1">
    <location>
        <begin position="212"/>
        <end position="236"/>
    </location>
</feature>
<dbReference type="STRING" id="45351.A7SJG7"/>
<feature type="compositionally biased region" description="Basic residues" evidence="1">
    <location>
        <begin position="218"/>
        <end position="229"/>
    </location>
</feature>